<dbReference type="GO" id="GO:0019213">
    <property type="term" value="F:deacetylase activity"/>
    <property type="evidence" value="ECO:0007669"/>
    <property type="project" value="InterPro"/>
</dbReference>
<dbReference type="InterPro" id="IPR032466">
    <property type="entry name" value="Metal_Hydrolase"/>
</dbReference>
<dbReference type="Pfam" id="PF01979">
    <property type="entry name" value="Amidohydro_1"/>
    <property type="match status" value="1"/>
</dbReference>
<dbReference type="PANTHER" id="PTHR42717">
    <property type="entry name" value="DIHYDROOROTASE-RELATED"/>
    <property type="match status" value="1"/>
</dbReference>
<evidence type="ECO:0000313" key="2">
    <source>
        <dbReference type="EMBL" id="HGW95176.1"/>
    </source>
</evidence>
<name>A0A832H6M1_9CYAN</name>
<dbReference type="SUPFAM" id="SSF51556">
    <property type="entry name" value="Metallo-dependent hydrolases"/>
    <property type="match status" value="1"/>
</dbReference>
<dbReference type="InterPro" id="IPR006680">
    <property type="entry name" value="Amidohydro-rel"/>
</dbReference>
<dbReference type="Gene3D" id="3.20.20.140">
    <property type="entry name" value="Metal-dependent hydrolases"/>
    <property type="match status" value="1"/>
</dbReference>
<comment type="caution">
    <text evidence="2">The sequence shown here is derived from an EMBL/GenBank/DDBJ whole genome shotgun (WGS) entry which is preliminary data.</text>
</comment>
<dbReference type="EMBL" id="DSRD01000810">
    <property type="protein sequence ID" value="HGW95176.1"/>
    <property type="molecule type" value="Genomic_DNA"/>
</dbReference>
<dbReference type="GO" id="GO:0016810">
    <property type="term" value="F:hydrolase activity, acting on carbon-nitrogen (but not peptide) bonds"/>
    <property type="evidence" value="ECO:0007669"/>
    <property type="project" value="InterPro"/>
</dbReference>
<feature type="domain" description="Amidohydrolase-related" evidence="1">
    <location>
        <begin position="272"/>
        <end position="354"/>
    </location>
</feature>
<dbReference type="AlphaFoldDB" id="A0A832H6M1"/>
<sequence length="409" mass="44073">MATIFKNAHLLDPMQGVEGRGDVLIENGKIVGILQDDLAIGKIVPILVPQWDTQIIDLGGAFLSPGWIDIHTHVFNTIGDFCLPADDVGIRSGVTTIADAGTSGILTFDAFRHSVINTAKTRVYAFMDPSLLYIATSDFIAHRLEIAANPRNQDVERAAAAVEANRDVIVGFKVRPVRRAGEVQSPVMGAARALADRFNLPLMVHVGRFPQDEVVPPHELLPQLKAGDIVTHCFQPQFGLFDESGNLIPAAREAIDRGVLLDVGHSNADFSIATAKSAIAQGILPNTLSTDLNCFNIDTVGSLAAVMTKFVNLGLSLADVVERVTTRAAAAIGKSDQLGGFKPGQLADFTIFEWMDQEVVLEDGRGGNLQVSQMLKVKGVCRSGEYFGIERSPFDPEPILEDTQEPALV</sequence>
<dbReference type="InterPro" id="IPR011059">
    <property type="entry name" value="Metal-dep_hydrolase_composite"/>
</dbReference>
<organism evidence="2">
    <name type="scientific">Oscillatoriales cyanobacterium SpSt-402</name>
    <dbReference type="NCBI Taxonomy" id="2282168"/>
    <lineage>
        <taxon>Bacteria</taxon>
        <taxon>Bacillati</taxon>
        <taxon>Cyanobacteriota</taxon>
        <taxon>Cyanophyceae</taxon>
        <taxon>Oscillatoriophycideae</taxon>
        <taxon>Oscillatoriales</taxon>
    </lineage>
</organism>
<evidence type="ECO:0000259" key="1">
    <source>
        <dbReference type="Pfam" id="PF01979"/>
    </source>
</evidence>
<dbReference type="InterPro" id="IPR020043">
    <property type="entry name" value="Deacetylase_Atu3266-like"/>
</dbReference>
<gene>
    <name evidence="2" type="ORF">ENR47_13000</name>
</gene>
<reference evidence="2" key="1">
    <citation type="journal article" date="2020" name="mSystems">
        <title>Genome- and Community-Level Interaction Insights into Carbon Utilization and Element Cycling Functions of Hydrothermarchaeota in Hydrothermal Sediment.</title>
        <authorList>
            <person name="Zhou Z."/>
            <person name="Liu Y."/>
            <person name="Xu W."/>
            <person name="Pan J."/>
            <person name="Luo Z.H."/>
            <person name="Li M."/>
        </authorList>
    </citation>
    <scope>NUCLEOTIDE SEQUENCE [LARGE SCALE GENOMIC DNA]</scope>
    <source>
        <strain evidence="2">SpSt-402</strain>
    </source>
</reference>
<dbReference type="Gene3D" id="2.30.40.10">
    <property type="entry name" value="Urease, subunit C, domain 1"/>
    <property type="match status" value="1"/>
</dbReference>
<protein>
    <recommendedName>
        <fullName evidence="1">Amidohydrolase-related domain-containing protein</fullName>
    </recommendedName>
</protein>
<accession>A0A832H6M1</accession>
<proteinExistence type="predicted"/>
<dbReference type="SUPFAM" id="SSF51338">
    <property type="entry name" value="Composite domain of metallo-dependent hydrolases"/>
    <property type="match status" value="1"/>
</dbReference>
<dbReference type="PANTHER" id="PTHR42717:SF1">
    <property type="entry name" value="IMIDAZOLONEPROPIONASE AND RELATED AMIDOHYDROLASES"/>
    <property type="match status" value="1"/>
</dbReference>